<keyword evidence="12" id="KW-1185">Reference proteome</keyword>
<dbReference type="Gene3D" id="1.20.1070.10">
    <property type="entry name" value="Rhodopsin 7-helix transmembrane proteins"/>
    <property type="match status" value="1"/>
</dbReference>
<protein>
    <submittedName>
        <fullName evidence="11">Histamine H2 receptor-like</fullName>
    </submittedName>
</protein>
<keyword evidence="4" id="KW-1133">Transmembrane helix</keyword>
<dbReference type="GO" id="GO:0004930">
    <property type="term" value="F:G protein-coupled receptor activity"/>
    <property type="evidence" value="ECO:0007669"/>
    <property type="project" value="UniProtKB-KW"/>
</dbReference>
<dbReference type="InterPro" id="IPR017452">
    <property type="entry name" value="GPCR_Rhodpsn_7TM"/>
</dbReference>
<accession>A0A7D9DWN5</accession>
<comment type="similarity">
    <text evidence="10">Belongs to the G-protein coupled receptor 1 family.</text>
</comment>
<keyword evidence="7 10" id="KW-0675">Receptor</keyword>
<dbReference type="SUPFAM" id="SSF81321">
    <property type="entry name" value="Family A G protein-coupled receptor-like"/>
    <property type="match status" value="1"/>
</dbReference>
<name>A0A7D9DWN5_PARCT</name>
<dbReference type="OrthoDB" id="10044919at2759"/>
<keyword evidence="2" id="KW-1003">Cell membrane</keyword>
<evidence type="ECO:0000256" key="6">
    <source>
        <dbReference type="ARBA" id="ARBA00023136"/>
    </source>
</evidence>
<evidence type="ECO:0000256" key="7">
    <source>
        <dbReference type="ARBA" id="ARBA00023170"/>
    </source>
</evidence>
<keyword evidence="8" id="KW-0325">Glycoprotein</keyword>
<reference evidence="11" key="1">
    <citation type="submission" date="2020-04" db="EMBL/GenBank/DDBJ databases">
        <authorList>
            <person name="Alioto T."/>
            <person name="Alioto T."/>
            <person name="Gomez Garrido J."/>
        </authorList>
    </citation>
    <scope>NUCLEOTIDE SEQUENCE</scope>
    <source>
        <strain evidence="11">A484AB</strain>
    </source>
</reference>
<dbReference type="GO" id="GO:0005886">
    <property type="term" value="C:plasma membrane"/>
    <property type="evidence" value="ECO:0007669"/>
    <property type="project" value="UniProtKB-SubCell"/>
</dbReference>
<keyword evidence="5 10" id="KW-0297">G-protein coupled receptor</keyword>
<comment type="caution">
    <text evidence="11">The sequence shown here is derived from an EMBL/GenBank/DDBJ whole genome shotgun (WGS) entry which is preliminary data.</text>
</comment>
<evidence type="ECO:0000256" key="2">
    <source>
        <dbReference type="ARBA" id="ARBA00022475"/>
    </source>
</evidence>
<evidence type="ECO:0000256" key="4">
    <source>
        <dbReference type="ARBA" id="ARBA00022989"/>
    </source>
</evidence>
<dbReference type="Proteomes" id="UP001152795">
    <property type="component" value="Unassembled WGS sequence"/>
</dbReference>
<proteinExistence type="inferred from homology"/>
<evidence type="ECO:0000256" key="8">
    <source>
        <dbReference type="ARBA" id="ARBA00023180"/>
    </source>
</evidence>
<keyword evidence="3 10" id="KW-0812">Transmembrane</keyword>
<evidence type="ECO:0000256" key="3">
    <source>
        <dbReference type="ARBA" id="ARBA00022692"/>
    </source>
</evidence>
<evidence type="ECO:0000313" key="11">
    <source>
        <dbReference type="EMBL" id="CAB3996146.1"/>
    </source>
</evidence>
<evidence type="ECO:0000256" key="5">
    <source>
        <dbReference type="ARBA" id="ARBA00023040"/>
    </source>
</evidence>
<evidence type="ECO:0000313" key="12">
    <source>
        <dbReference type="Proteomes" id="UP001152795"/>
    </source>
</evidence>
<dbReference type="EMBL" id="CACRXK020002809">
    <property type="protein sequence ID" value="CAB3996146.1"/>
    <property type="molecule type" value="Genomic_DNA"/>
</dbReference>
<dbReference type="PROSITE" id="PS50262">
    <property type="entry name" value="G_PROTEIN_RECEP_F1_2"/>
    <property type="match status" value="1"/>
</dbReference>
<gene>
    <name evidence="11" type="ORF">PACLA_8A056293</name>
</gene>
<sequence>MNATLVLNLSSPTLQGTETTNNLDNTTLRICVTAIVVVIIVLTILGNGLVCLAFYRQPHLRGVSYYPILNLALADILCGICAMPAYIAKKHTAGGDKERITCDVSRFTYFISMYASILSVTVVGLERFIAIKMPIRHRTLLTERKMVTALMLSWLEAALVSMLPFVWQRKDIDELCTYQPTKEWSMMVILLNVCFPFVVMFACHFYTVYFAIRFSRAKYRGETTGTTVHGVRRNTSDGTSYENKEAILAKRERDLTCTMAMVLGAFILCWAPSSFYYFLRVVCPQCYQPSFEQVEPVFNAVMKLLTFVNCCINPMIYCSLNKHLREAIYLSLLKKSEARKRNFIQIKRIDGKTAISRGL</sequence>
<keyword evidence="6" id="KW-0472">Membrane</keyword>
<dbReference type="PANTHER" id="PTHR24246">
    <property type="entry name" value="OLFACTORY RECEPTOR AND ADENOSINE RECEPTOR"/>
    <property type="match status" value="1"/>
</dbReference>
<dbReference type="PROSITE" id="PS00237">
    <property type="entry name" value="G_PROTEIN_RECEP_F1_1"/>
    <property type="match status" value="1"/>
</dbReference>
<dbReference type="AlphaFoldDB" id="A0A7D9DWN5"/>
<comment type="subcellular location">
    <subcellularLocation>
        <location evidence="1">Cell membrane</location>
        <topology evidence="1">Multi-pass membrane protein</topology>
    </subcellularLocation>
</comment>
<organism evidence="11 12">
    <name type="scientific">Paramuricea clavata</name>
    <name type="common">Red gorgonian</name>
    <name type="synonym">Violescent sea-whip</name>
    <dbReference type="NCBI Taxonomy" id="317549"/>
    <lineage>
        <taxon>Eukaryota</taxon>
        <taxon>Metazoa</taxon>
        <taxon>Cnidaria</taxon>
        <taxon>Anthozoa</taxon>
        <taxon>Octocorallia</taxon>
        <taxon>Malacalcyonacea</taxon>
        <taxon>Plexauridae</taxon>
        <taxon>Paramuricea</taxon>
    </lineage>
</organism>
<dbReference type="Pfam" id="PF00001">
    <property type="entry name" value="7tm_1"/>
    <property type="match status" value="1"/>
</dbReference>
<evidence type="ECO:0000256" key="1">
    <source>
        <dbReference type="ARBA" id="ARBA00004651"/>
    </source>
</evidence>
<dbReference type="InterPro" id="IPR000276">
    <property type="entry name" value="GPCR_Rhodpsn"/>
</dbReference>
<dbReference type="PANTHER" id="PTHR24246:SF27">
    <property type="entry name" value="ADENOSINE RECEPTOR, ISOFORM A"/>
    <property type="match status" value="1"/>
</dbReference>
<evidence type="ECO:0000256" key="10">
    <source>
        <dbReference type="RuleBase" id="RU000688"/>
    </source>
</evidence>
<keyword evidence="9 10" id="KW-0807">Transducer</keyword>
<dbReference type="PRINTS" id="PR00237">
    <property type="entry name" value="GPCRRHODOPSN"/>
</dbReference>
<evidence type="ECO:0000256" key="9">
    <source>
        <dbReference type="ARBA" id="ARBA00023224"/>
    </source>
</evidence>
<dbReference type="CDD" id="cd00637">
    <property type="entry name" value="7tm_classA_rhodopsin-like"/>
    <property type="match status" value="1"/>
</dbReference>